<reference evidence="7" key="1">
    <citation type="journal article" date="2019" name="Int. J. Syst. Evol. Microbiol.">
        <title>The Global Catalogue of Microorganisms (GCM) 10K type strain sequencing project: providing services to taxonomists for standard genome sequencing and annotation.</title>
        <authorList>
            <consortium name="The Broad Institute Genomics Platform"/>
            <consortium name="The Broad Institute Genome Sequencing Center for Infectious Disease"/>
            <person name="Wu L."/>
            <person name="Ma J."/>
        </authorList>
    </citation>
    <scope>NUCLEOTIDE SEQUENCE [LARGE SCALE GENOMIC DNA]</scope>
    <source>
        <strain evidence="7">CCM 7132</strain>
    </source>
</reference>
<evidence type="ECO:0000256" key="3">
    <source>
        <dbReference type="ARBA" id="ARBA00022827"/>
    </source>
</evidence>
<keyword evidence="7" id="KW-1185">Reference proteome</keyword>
<evidence type="ECO:0000313" key="6">
    <source>
        <dbReference type="EMBL" id="GGC29176.1"/>
    </source>
</evidence>
<organism evidence="6 7">
    <name type="scientific">Asaia siamensis</name>
    <dbReference type="NCBI Taxonomy" id="110479"/>
    <lineage>
        <taxon>Bacteria</taxon>
        <taxon>Pseudomonadati</taxon>
        <taxon>Pseudomonadota</taxon>
        <taxon>Alphaproteobacteria</taxon>
        <taxon>Acetobacterales</taxon>
        <taxon>Acetobacteraceae</taxon>
        <taxon>Asaia</taxon>
    </lineage>
</organism>
<accession>A0ABQ1LU19</accession>
<dbReference type="Gene3D" id="3.50.50.60">
    <property type="entry name" value="FAD/NAD(P)-binding domain"/>
    <property type="match status" value="1"/>
</dbReference>
<dbReference type="Proteomes" id="UP000637769">
    <property type="component" value="Unassembled WGS sequence"/>
</dbReference>
<dbReference type="InterPro" id="IPR004792">
    <property type="entry name" value="BaiN-like"/>
</dbReference>
<keyword evidence="3" id="KW-0274">FAD</keyword>
<evidence type="ECO:0000259" key="4">
    <source>
        <dbReference type="Pfam" id="PF03486"/>
    </source>
</evidence>
<name>A0ABQ1LU19_9PROT</name>
<dbReference type="PANTHER" id="PTHR42887:SF1">
    <property type="entry name" value="BLR3961 PROTEIN"/>
    <property type="match status" value="1"/>
</dbReference>
<comment type="caution">
    <text evidence="6">The sequence shown here is derived from an EMBL/GenBank/DDBJ whole genome shotgun (WGS) entry which is preliminary data.</text>
</comment>
<evidence type="ECO:0000313" key="7">
    <source>
        <dbReference type="Proteomes" id="UP000637769"/>
    </source>
</evidence>
<protein>
    <submittedName>
        <fullName evidence="6">NAD(FAD)-utilizing dehydrogenase</fullName>
    </submittedName>
</protein>
<dbReference type="NCBIfam" id="TIGR00275">
    <property type="entry name" value="aminoacetone oxidase family FAD-binding enzyme"/>
    <property type="match status" value="1"/>
</dbReference>
<evidence type="ECO:0000256" key="2">
    <source>
        <dbReference type="ARBA" id="ARBA00022630"/>
    </source>
</evidence>
<dbReference type="InterPro" id="IPR023166">
    <property type="entry name" value="BaiN-like_dom_sf"/>
</dbReference>
<feature type="domain" description="RsdA/BaiN/AoA(So)-like Rossmann fold-like" evidence="4">
    <location>
        <begin position="6"/>
        <end position="391"/>
    </location>
</feature>
<feature type="domain" description="RsdA/BaiN/AoA(So)-like insert" evidence="5">
    <location>
        <begin position="191"/>
        <end position="338"/>
    </location>
</feature>
<dbReference type="PANTHER" id="PTHR42887">
    <property type="entry name" value="OS12G0638800 PROTEIN"/>
    <property type="match status" value="1"/>
</dbReference>
<dbReference type="PRINTS" id="PR00419">
    <property type="entry name" value="ADXRDTASE"/>
</dbReference>
<dbReference type="InterPro" id="IPR055178">
    <property type="entry name" value="RsdA/BaiN/AoA(So)-like_dom"/>
</dbReference>
<evidence type="ECO:0000256" key="1">
    <source>
        <dbReference type="ARBA" id="ARBA00001974"/>
    </source>
</evidence>
<dbReference type="EMBL" id="BMCH01000003">
    <property type="protein sequence ID" value="GGC29176.1"/>
    <property type="molecule type" value="Genomic_DNA"/>
</dbReference>
<comment type="cofactor">
    <cofactor evidence="1">
        <name>FAD</name>
        <dbReference type="ChEBI" id="CHEBI:57692"/>
    </cofactor>
</comment>
<dbReference type="Pfam" id="PF22780">
    <property type="entry name" value="HI0933_like_1st"/>
    <property type="match status" value="1"/>
</dbReference>
<dbReference type="Pfam" id="PF03486">
    <property type="entry name" value="HI0933_like"/>
    <property type="match status" value="1"/>
</dbReference>
<dbReference type="InterPro" id="IPR036188">
    <property type="entry name" value="FAD/NAD-bd_sf"/>
</dbReference>
<dbReference type="Gene3D" id="2.40.30.10">
    <property type="entry name" value="Translation factors"/>
    <property type="match status" value="1"/>
</dbReference>
<gene>
    <name evidence="6" type="ORF">GCM10007207_13300</name>
</gene>
<dbReference type="RefSeq" id="WP_188426020.1">
    <property type="nucleotide sequence ID" value="NZ_BMCH01000003.1"/>
</dbReference>
<dbReference type="Gene3D" id="1.10.8.260">
    <property type="entry name" value="HI0933 insert domain-like"/>
    <property type="match status" value="1"/>
</dbReference>
<evidence type="ECO:0000259" key="5">
    <source>
        <dbReference type="Pfam" id="PF22780"/>
    </source>
</evidence>
<sequence length="401" mass="43402">MLTPQTIAVIGAGPAGLAAAESLSSDGFDVVVYDQMPSPARKFLMAGRSGLNLTHAEDLDKFLTRYGTAASWLAPMIRAYPPQALRRWSEALGQPCFTGSSGRVFPEAMKASPLLRAWLARLAERNTRFELRHRWAGWDEAGSLLFETPQGKKTVTAAATVLALGGASWPRLGSDGGWTRFLPPESLTPLQPANCGFITGLPPAFHEQFHGEVLHSITINGAGQSARGDVTITRQGIEGAPVYRLSSLWRDALQREGRLQIMLDLRPGMTQQVLQARLEGFRARESQSGKLRRLGLSPAARWLLREATPAHASADRLAQCIKSCPLDLISPDSLARAISTAGGIRQAALDDGLMVRQRPGVFVAGEMLDWEAPTGGYLLQACFATGRHAAQGVKNHLRQNP</sequence>
<dbReference type="SUPFAM" id="SSF51905">
    <property type="entry name" value="FAD/NAD(P)-binding domain"/>
    <property type="match status" value="1"/>
</dbReference>
<keyword evidence="2" id="KW-0285">Flavoprotein</keyword>
<dbReference type="SUPFAM" id="SSF160996">
    <property type="entry name" value="HI0933 insert domain-like"/>
    <property type="match status" value="1"/>
</dbReference>
<dbReference type="NCBIfam" id="TIGR03862">
    <property type="entry name" value="flavo_PP4765"/>
    <property type="match status" value="1"/>
</dbReference>
<dbReference type="InterPro" id="IPR022460">
    <property type="entry name" value="Flavoprotein_PP4765"/>
</dbReference>
<dbReference type="InterPro" id="IPR057661">
    <property type="entry name" value="RsdA/BaiN/AoA(So)_Rossmann"/>
</dbReference>
<proteinExistence type="predicted"/>